<evidence type="ECO:0008006" key="5">
    <source>
        <dbReference type="Google" id="ProtNLM"/>
    </source>
</evidence>
<dbReference type="Pfam" id="PF04519">
    <property type="entry name" value="Bactofilin"/>
    <property type="match status" value="1"/>
</dbReference>
<keyword evidence="4" id="KW-1185">Reference proteome</keyword>
<feature type="compositionally biased region" description="Basic and acidic residues" evidence="2">
    <location>
        <begin position="1"/>
        <end position="11"/>
    </location>
</feature>
<dbReference type="Proteomes" id="UP000503640">
    <property type="component" value="Unassembled WGS sequence"/>
</dbReference>
<reference evidence="4" key="1">
    <citation type="journal article" date="2020" name="Appl. Environ. Microbiol.">
        <title>Diazotrophic Anaeromyxobacter Isolates from Soils.</title>
        <authorList>
            <person name="Masuda Y."/>
            <person name="Yamanaka H."/>
            <person name="Xu Z.X."/>
            <person name="Shiratori Y."/>
            <person name="Aono T."/>
            <person name="Amachi S."/>
            <person name="Senoo K."/>
            <person name="Itoh H."/>
        </authorList>
    </citation>
    <scope>NUCLEOTIDE SEQUENCE [LARGE SCALE GENOMIC DNA]</scope>
    <source>
        <strain evidence="4">R267</strain>
    </source>
</reference>
<evidence type="ECO:0000313" key="3">
    <source>
        <dbReference type="EMBL" id="GEJ57682.1"/>
    </source>
</evidence>
<dbReference type="AlphaFoldDB" id="A0A7I9VMQ6"/>
<evidence type="ECO:0000256" key="2">
    <source>
        <dbReference type="SAM" id="MobiDB-lite"/>
    </source>
</evidence>
<evidence type="ECO:0000256" key="1">
    <source>
        <dbReference type="ARBA" id="ARBA00044755"/>
    </source>
</evidence>
<dbReference type="EMBL" id="BJTG01000005">
    <property type="protein sequence ID" value="GEJ57682.1"/>
    <property type="molecule type" value="Genomic_DNA"/>
</dbReference>
<sequence>MPFWNKPREDGPSPAHGPAERAEPVTLSPHREEPQPMAMLKREDVTSTPAASSDLNALLGRGSEFEGKLTFEGTVRIDGKFTGTIVTGDVLVVGEGAKISAEISCGTIIIHGEVTGNVRAKNAVELHHPAKMRGNVETPSLMVEKGVIFEGQTKMENLSADRKPAATPIAAVKG</sequence>
<protein>
    <recommendedName>
        <fullName evidence="5">Polymer-forming cytoskeletal protein</fullName>
    </recommendedName>
</protein>
<feature type="region of interest" description="Disordered" evidence="2">
    <location>
        <begin position="1"/>
        <end position="49"/>
    </location>
</feature>
<name>A0A7I9VMQ6_9BACT</name>
<feature type="compositionally biased region" description="Basic and acidic residues" evidence="2">
    <location>
        <begin position="18"/>
        <end position="45"/>
    </location>
</feature>
<evidence type="ECO:0000313" key="4">
    <source>
        <dbReference type="Proteomes" id="UP000503640"/>
    </source>
</evidence>
<organism evidence="3 4">
    <name type="scientific">Anaeromyxobacter diazotrophicus</name>
    <dbReference type="NCBI Taxonomy" id="2590199"/>
    <lineage>
        <taxon>Bacteria</taxon>
        <taxon>Pseudomonadati</taxon>
        <taxon>Myxococcota</taxon>
        <taxon>Myxococcia</taxon>
        <taxon>Myxococcales</taxon>
        <taxon>Cystobacterineae</taxon>
        <taxon>Anaeromyxobacteraceae</taxon>
        <taxon>Anaeromyxobacter</taxon>
    </lineage>
</organism>
<gene>
    <name evidence="3" type="ORF">AMYX_24230</name>
</gene>
<dbReference type="InterPro" id="IPR007607">
    <property type="entry name" value="BacA/B"/>
</dbReference>
<dbReference type="PANTHER" id="PTHR35024:SF4">
    <property type="entry name" value="POLYMER-FORMING CYTOSKELETAL PROTEIN"/>
    <property type="match status" value="1"/>
</dbReference>
<accession>A0A7I9VMQ6</accession>
<comment type="caution">
    <text evidence="3">The sequence shown here is derived from an EMBL/GenBank/DDBJ whole genome shotgun (WGS) entry which is preliminary data.</text>
</comment>
<dbReference type="PANTHER" id="PTHR35024">
    <property type="entry name" value="HYPOTHETICAL CYTOSOLIC PROTEIN"/>
    <property type="match status" value="1"/>
</dbReference>
<comment type="similarity">
    <text evidence="1">Belongs to the bactofilin family.</text>
</comment>
<proteinExistence type="inferred from homology"/>